<reference evidence="1" key="1">
    <citation type="submission" date="2021-08" db="EMBL/GenBank/DDBJ databases">
        <authorList>
            <person name="Sakaguchi M."/>
            <person name="Kikuchi T."/>
            <person name="Urbanczyk H."/>
        </authorList>
    </citation>
    <scope>NUCLEOTIDE SEQUENCE</scope>
    <source>
        <strain evidence="1">020920N</strain>
    </source>
</reference>
<keyword evidence="2" id="KW-1185">Reference proteome</keyword>
<dbReference type="InterPro" id="IPR014543">
    <property type="entry name" value="UCP028291"/>
</dbReference>
<dbReference type="RefSeq" id="WP_251880551.1">
    <property type="nucleotide sequence ID" value="NZ_CP082276.1"/>
</dbReference>
<organism evidence="1 2">
    <name type="scientific">Grimontia kaedaensis</name>
    <dbReference type="NCBI Taxonomy" id="2872157"/>
    <lineage>
        <taxon>Bacteria</taxon>
        <taxon>Pseudomonadati</taxon>
        <taxon>Pseudomonadota</taxon>
        <taxon>Gammaproteobacteria</taxon>
        <taxon>Vibrionales</taxon>
        <taxon>Vibrionaceae</taxon>
        <taxon>Grimontia</taxon>
    </lineage>
</organism>
<dbReference type="PIRSF" id="PIRSF028291">
    <property type="entry name" value="UCP028291"/>
    <property type="match status" value="1"/>
</dbReference>
<dbReference type="EMBL" id="CP082276">
    <property type="protein sequence ID" value="USH04625.1"/>
    <property type="molecule type" value="Genomic_DNA"/>
</dbReference>
<protein>
    <submittedName>
        <fullName evidence="1">DUF2218 domain-containing protein</fullName>
    </submittedName>
</protein>
<sequence length="96" mass="11050">MKKAMTEIESEHAAKYLVTLCRHFARKVSADWDEKYGEVKFPVGTTKFAVNEEETALTIQCEADDDEKLEIQKAIITGHVDLFSRREKIQLNWTCA</sequence>
<proteinExistence type="predicted"/>
<accession>A0ABY4X085</accession>
<evidence type="ECO:0000313" key="2">
    <source>
        <dbReference type="Proteomes" id="UP001056255"/>
    </source>
</evidence>
<evidence type="ECO:0000313" key="1">
    <source>
        <dbReference type="EMBL" id="USH04625.1"/>
    </source>
</evidence>
<dbReference type="Pfam" id="PF09981">
    <property type="entry name" value="DUF2218"/>
    <property type="match status" value="1"/>
</dbReference>
<dbReference type="Proteomes" id="UP001056255">
    <property type="component" value="Chromosome II"/>
</dbReference>
<name>A0ABY4X085_9GAMM</name>
<dbReference type="Gene3D" id="3.30.310.50">
    <property type="entry name" value="Alpha-D-phosphohexomutase, C-terminal domain"/>
    <property type="match status" value="1"/>
</dbReference>
<gene>
    <name evidence="1" type="ORF">K6Q96_23180</name>
</gene>